<evidence type="ECO:0000313" key="1">
    <source>
        <dbReference type="EMBL" id="TDP58410.1"/>
    </source>
</evidence>
<proteinExistence type="predicted"/>
<evidence type="ECO:0000313" key="2">
    <source>
        <dbReference type="Proteomes" id="UP000295500"/>
    </source>
</evidence>
<gene>
    <name evidence="1" type="ORF">EV211_1078</name>
</gene>
<dbReference type="SUPFAM" id="SSF46894">
    <property type="entry name" value="C-terminal effector domain of the bipartite response regulators"/>
    <property type="match status" value="1"/>
</dbReference>
<evidence type="ECO:0008006" key="3">
    <source>
        <dbReference type="Google" id="ProtNLM"/>
    </source>
</evidence>
<dbReference type="AlphaFoldDB" id="A0A4R6Q8F6"/>
<dbReference type="EMBL" id="SNXO01000007">
    <property type="protein sequence ID" value="TDP58410.1"/>
    <property type="molecule type" value="Genomic_DNA"/>
</dbReference>
<accession>A0A4R6Q8F6</accession>
<dbReference type="Proteomes" id="UP000295500">
    <property type="component" value="Unassembled WGS sequence"/>
</dbReference>
<dbReference type="GO" id="GO:0003677">
    <property type="term" value="F:DNA binding"/>
    <property type="evidence" value="ECO:0007669"/>
    <property type="project" value="InterPro"/>
</dbReference>
<comment type="caution">
    <text evidence="1">The sequence shown here is derived from an EMBL/GenBank/DDBJ whole genome shotgun (WGS) entry which is preliminary data.</text>
</comment>
<sequence length="433" mass="48841">MSVNGYISADAAAEKWGISRRRVYSLCKNNRITGLIRFENRWLIPENVDKPTDDRRIIGSTSSNYFLSSLPIMLDCGDDLELLRDNKELRPLIDGQLNREALYFQGKPLPNESSANYDSIPLLSKHIIGKQATINAGDFNGFNAHRMPLDIAAGNPSYRLDPSRNPIKDLSNALASLTLYHSGRCCSLVKSGVFPLLPESCRSYATVLHCKYLLATDKPLEAASAAKAALSMLPVSGYKISKIYLNLTIADALITLYETENTGSRKCKTSKYESSKYDAEIYFKAAIKLAAPFGYILPFAENMVKYAKFTLDCILKNQWSAAMEIKLLASQLSENMHFMISKICSDNISLILNPEDRLLLTMVKAGCSDSEIAKIKHKYTHHIRIERRKLYRRLGITRREQLAAFEGYDLCELNDQQTRQNQQNTQTRQLINP</sequence>
<reference evidence="1 2" key="1">
    <citation type="submission" date="2019-03" db="EMBL/GenBank/DDBJ databases">
        <title>Genomic Encyclopedia of Type Strains, Phase IV (KMG-IV): sequencing the most valuable type-strain genomes for metagenomic binning, comparative biology and taxonomic classification.</title>
        <authorList>
            <person name="Goeker M."/>
        </authorList>
    </citation>
    <scope>NUCLEOTIDE SEQUENCE [LARGE SCALE GENOMIC DNA]</scope>
    <source>
        <strain evidence="1 2">DSM 28287</strain>
    </source>
</reference>
<protein>
    <recommendedName>
        <fullName evidence="3">HTH luxR-type domain-containing protein</fullName>
    </recommendedName>
</protein>
<dbReference type="InterPro" id="IPR016032">
    <property type="entry name" value="Sig_transdc_resp-reg_C-effctor"/>
</dbReference>
<dbReference type="RefSeq" id="WP_330564521.1">
    <property type="nucleotide sequence ID" value="NZ_CALCQM010000086.1"/>
</dbReference>
<keyword evidence="2" id="KW-1185">Reference proteome</keyword>
<dbReference type="GO" id="GO:0006355">
    <property type="term" value="P:regulation of DNA-templated transcription"/>
    <property type="evidence" value="ECO:0007669"/>
    <property type="project" value="InterPro"/>
</dbReference>
<name>A0A4R6Q8F6_9FIRM</name>
<organism evidence="1 2">
    <name type="scientific">Aminicella lysinilytica</name>
    <dbReference type="NCBI Taxonomy" id="433323"/>
    <lineage>
        <taxon>Bacteria</taxon>
        <taxon>Bacillati</taxon>
        <taxon>Bacillota</taxon>
        <taxon>Clostridia</taxon>
        <taxon>Peptostreptococcales</taxon>
        <taxon>Anaerovoracaceae</taxon>
        <taxon>Aminicella</taxon>
    </lineage>
</organism>